<dbReference type="PANTHER" id="PTHR12677:SF59">
    <property type="entry name" value="GOLGI APPARATUS MEMBRANE PROTEIN TVP38-RELATED"/>
    <property type="match status" value="1"/>
</dbReference>
<evidence type="ECO:0000256" key="3">
    <source>
        <dbReference type="ARBA" id="ARBA00022692"/>
    </source>
</evidence>
<keyword evidence="4 6" id="KW-1133">Transmembrane helix</keyword>
<evidence type="ECO:0000256" key="1">
    <source>
        <dbReference type="ARBA" id="ARBA00004651"/>
    </source>
</evidence>
<dbReference type="Pfam" id="PF09335">
    <property type="entry name" value="VTT_dom"/>
    <property type="match status" value="1"/>
</dbReference>
<keyword evidence="3 6" id="KW-0812">Transmembrane</keyword>
<feature type="transmembrane region" description="Helical" evidence="6">
    <location>
        <begin position="172"/>
        <end position="193"/>
    </location>
</feature>
<organism evidence="8">
    <name type="scientific">marine metagenome</name>
    <dbReference type="NCBI Taxonomy" id="408172"/>
    <lineage>
        <taxon>unclassified sequences</taxon>
        <taxon>metagenomes</taxon>
        <taxon>ecological metagenomes</taxon>
    </lineage>
</organism>
<evidence type="ECO:0000256" key="5">
    <source>
        <dbReference type="ARBA" id="ARBA00023136"/>
    </source>
</evidence>
<proteinExistence type="predicted"/>
<sequence>MKNSRNIKILIGLLYLVLLFIFLYLFFNKFSLEEVTNYNFIKSNSEYLVNFRESNLFLVSIVFIALGILWISVLQGFGSILVLAAGFLFGAYLGTAIVVITLALGSSLTYIIANYFFKDLIKEKFTNKFKFLEEKIKSNEFFVIFILRVIGGIPIQIQNVLPVLFNVKLKNFFLASIGFVPQVFVFSSLGAGLENQIKENVEPPSFLELITSFEIYGPIIAFFFLLVFAFLLRKIFYKN</sequence>
<feature type="transmembrane region" description="Helical" evidence="6">
    <location>
        <begin position="213"/>
        <end position="232"/>
    </location>
</feature>
<dbReference type="InterPro" id="IPR015414">
    <property type="entry name" value="TMEM64"/>
</dbReference>
<dbReference type="GO" id="GO:0005886">
    <property type="term" value="C:plasma membrane"/>
    <property type="evidence" value="ECO:0007669"/>
    <property type="project" value="UniProtKB-SubCell"/>
</dbReference>
<dbReference type="EMBL" id="UINC01101918">
    <property type="protein sequence ID" value="SVC63125.1"/>
    <property type="molecule type" value="Genomic_DNA"/>
</dbReference>
<feature type="domain" description="VTT" evidence="7">
    <location>
        <begin position="78"/>
        <end position="191"/>
    </location>
</feature>
<protein>
    <recommendedName>
        <fullName evidence="7">VTT domain-containing protein</fullName>
    </recommendedName>
</protein>
<evidence type="ECO:0000259" key="7">
    <source>
        <dbReference type="Pfam" id="PF09335"/>
    </source>
</evidence>
<keyword evidence="5 6" id="KW-0472">Membrane</keyword>
<feature type="transmembrane region" description="Helical" evidence="6">
    <location>
        <begin position="56"/>
        <end position="73"/>
    </location>
</feature>
<feature type="transmembrane region" description="Helical" evidence="6">
    <location>
        <begin position="7"/>
        <end position="27"/>
    </location>
</feature>
<evidence type="ECO:0000256" key="4">
    <source>
        <dbReference type="ARBA" id="ARBA00022989"/>
    </source>
</evidence>
<comment type="subcellular location">
    <subcellularLocation>
        <location evidence="1">Cell membrane</location>
        <topology evidence="1">Multi-pass membrane protein</topology>
    </subcellularLocation>
</comment>
<reference evidence="8" key="1">
    <citation type="submission" date="2018-05" db="EMBL/GenBank/DDBJ databases">
        <authorList>
            <person name="Lanie J.A."/>
            <person name="Ng W.-L."/>
            <person name="Kazmierczak K.M."/>
            <person name="Andrzejewski T.M."/>
            <person name="Davidsen T.M."/>
            <person name="Wayne K.J."/>
            <person name="Tettelin H."/>
            <person name="Glass J.I."/>
            <person name="Rusch D."/>
            <person name="Podicherti R."/>
            <person name="Tsui H.-C.T."/>
            <person name="Winkler M.E."/>
        </authorList>
    </citation>
    <scope>NUCLEOTIDE SEQUENCE</scope>
</reference>
<dbReference type="InterPro" id="IPR032816">
    <property type="entry name" value="VTT_dom"/>
</dbReference>
<feature type="transmembrane region" description="Helical" evidence="6">
    <location>
        <begin position="80"/>
        <end position="113"/>
    </location>
</feature>
<gene>
    <name evidence="8" type="ORF">METZ01_LOCUS315979</name>
</gene>
<dbReference type="AlphaFoldDB" id="A0A382NS05"/>
<accession>A0A382NS05</accession>
<keyword evidence="2" id="KW-1003">Cell membrane</keyword>
<evidence type="ECO:0000256" key="2">
    <source>
        <dbReference type="ARBA" id="ARBA00022475"/>
    </source>
</evidence>
<evidence type="ECO:0000256" key="6">
    <source>
        <dbReference type="SAM" id="Phobius"/>
    </source>
</evidence>
<feature type="transmembrane region" description="Helical" evidence="6">
    <location>
        <begin position="141"/>
        <end position="165"/>
    </location>
</feature>
<name>A0A382NS05_9ZZZZ</name>
<dbReference type="PANTHER" id="PTHR12677">
    <property type="entry name" value="GOLGI APPARATUS MEMBRANE PROTEIN TVP38-RELATED"/>
    <property type="match status" value="1"/>
</dbReference>
<evidence type="ECO:0000313" key="8">
    <source>
        <dbReference type="EMBL" id="SVC63125.1"/>
    </source>
</evidence>